<reference evidence="2 3" key="1">
    <citation type="submission" date="2014-07" db="EMBL/GenBank/DDBJ databases">
        <authorList>
            <person name="Zhang J.E."/>
            <person name="Yang H."/>
            <person name="Guo J."/>
            <person name="Deng Z."/>
            <person name="Luo H."/>
            <person name="Luo M."/>
            <person name="Zhao B."/>
        </authorList>
    </citation>
    <scope>NUCLEOTIDE SEQUENCE [LARGE SCALE GENOMIC DNA]</scope>
    <source>
        <strain evidence="2 3">1CP</strain>
    </source>
</reference>
<dbReference type="PANTHER" id="PTHR43798">
    <property type="entry name" value="MONOACYLGLYCEROL LIPASE"/>
    <property type="match status" value="1"/>
</dbReference>
<evidence type="ECO:0000313" key="2">
    <source>
        <dbReference type="EMBL" id="ANS30219.1"/>
    </source>
</evidence>
<evidence type="ECO:0000259" key="1">
    <source>
        <dbReference type="Pfam" id="PF00561"/>
    </source>
</evidence>
<dbReference type="PRINTS" id="PR00111">
    <property type="entry name" value="ABHYDROLASE"/>
</dbReference>
<dbReference type="Gene3D" id="3.40.50.1820">
    <property type="entry name" value="alpha/beta hydrolase"/>
    <property type="match status" value="1"/>
</dbReference>
<dbReference type="InterPro" id="IPR050266">
    <property type="entry name" value="AB_hydrolase_sf"/>
</dbReference>
<proteinExistence type="predicted"/>
<feature type="domain" description="AB hydrolase-1" evidence="1">
    <location>
        <begin position="29"/>
        <end position="253"/>
    </location>
</feature>
<dbReference type="EMBL" id="CP009111">
    <property type="protein sequence ID" value="ANS30219.1"/>
    <property type="molecule type" value="Genomic_DNA"/>
</dbReference>
<dbReference type="AlphaFoldDB" id="A0A1B1KCA7"/>
<dbReference type="SUPFAM" id="SSF53474">
    <property type="entry name" value="alpha/beta-Hydrolases"/>
    <property type="match status" value="1"/>
</dbReference>
<keyword evidence="2" id="KW-0378">Hydrolase</keyword>
<name>A0A1B1KCA7_RHOOP</name>
<evidence type="ECO:0000313" key="3">
    <source>
        <dbReference type="Proteomes" id="UP000186108"/>
    </source>
</evidence>
<dbReference type="Pfam" id="PF00561">
    <property type="entry name" value="Abhydrolase_1"/>
    <property type="match status" value="1"/>
</dbReference>
<accession>A0A1B1KCA7</accession>
<sequence length="284" mass="30350">MDTQSITRTVPTSVGNLAVHVTGSGPPTVLWHSLFVDSTTWAPLRSHLVAHRQLISIDGPGHGASTAVQRRFTMDECATAAIAVLDALDVTEPADWVGNAWGGHVGLVAAADTPDRCRTVVTIGTPTQALSRRERARIVPMVWAYRIAGPIPPLTTAVMNVLLGKELSRTHPQQFRAVSRSFRQAPRRGMHQAMQSIMLHRKGLDPLLPRIGAPTLMVVPRADTMISLQQARAAAATMPHAAATTVDGAGHITPLIADPAALADLITAFWRDPVGYLAMISTSA</sequence>
<dbReference type="GO" id="GO:0016787">
    <property type="term" value="F:hydrolase activity"/>
    <property type="evidence" value="ECO:0007669"/>
    <property type="project" value="UniProtKB-KW"/>
</dbReference>
<protein>
    <submittedName>
        <fullName evidence="2">Hydrolase</fullName>
    </submittedName>
</protein>
<dbReference type="Proteomes" id="UP000186108">
    <property type="component" value="Chromosome"/>
</dbReference>
<gene>
    <name evidence="2" type="ORF">R1CP_27920</name>
</gene>
<dbReference type="InterPro" id="IPR029058">
    <property type="entry name" value="AB_hydrolase_fold"/>
</dbReference>
<dbReference type="InterPro" id="IPR000073">
    <property type="entry name" value="AB_hydrolase_1"/>
</dbReference>
<dbReference type="PATRIC" id="fig|37919.13.peg.5842"/>
<organism evidence="2 3">
    <name type="scientific">Rhodococcus opacus</name>
    <name type="common">Nocardia opaca</name>
    <dbReference type="NCBI Taxonomy" id="37919"/>
    <lineage>
        <taxon>Bacteria</taxon>
        <taxon>Bacillati</taxon>
        <taxon>Actinomycetota</taxon>
        <taxon>Actinomycetes</taxon>
        <taxon>Mycobacteriales</taxon>
        <taxon>Nocardiaceae</taxon>
        <taxon>Rhodococcus</taxon>
    </lineage>
</organism>
<dbReference type="RefSeq" id="WP_065492054.1">
    <property type="nucleotide sequence ID" value="NZ_CP009111.1"/>
</dbReference>